<feature type="region of interest" description="Disordered" evidence="1">
    <location>
        <begin position="53"/>
        <end position="84"/>
    </location>
</feature>
<organism evidence="2 3">
    <name type="scientific">Kitasatospora kazusensis</name>
    <dbReference type="NCBI Taxonomy" id="407974"/>
    <lineage>
        <taxon>Bacteria</taxon>
        <taxon>Bacillati</taxon>
        <taxon>Actinomycetota</taxon>
        <taxon>Actinomycetes</taxon>
        <taxon>Kitasatosporales</taxon>
        <taxon>Streptomycetaceae</taxon>
        <taxon>Kitasatospora</taxon>
    </lineage>
</organism>
<feature type="compositionally biased region" description="Polar residues" evidence="1">
    <location>
        <begin position="1"/>
        <end position="14"/>
    </location>
</feature>
<feature type="region of interest" description="Disordered" evidence="1">
    <location>
        <begin position="1"/>
        <end position="33"/>
    </location>
</feature>
<dbReference type="Proteomes" id="UP001422759">
    <property type="component" value="Unassembled WGS sequence"/>
</dbReference>
<gene>
    <name evidence="2" type="ORF">GCM10009760_54880</name>
</gene>
<evidence type="ECO:0000313" key="3">
    <source>
        <dbReference type="Proteomes" id="UP001422759"/>
    </source>
</evidence>
<keyword evidence="3" id="KW-1185">Reference proteome</keyword>
<name>A0ABN3A6V5_9ACTN</name>
<reference evidence="2 3" key="1">
    <citation type="journal article" date="2019" name="Int. J. Syst. Evol. Microbiol.">
        <title>The Global Catalogue of Microorganisms (GCM) 10K type strain sequencing project: providing services to taxonomists for standard genome sequencing and annotation.</title>
        <authorList>
            <consortium name="The Broad Institute Genomics Platform"/>
            <consortium name="The Broad Institute Genome Sequencing Center for Infectious Disease"/>
            <person name="Wu L."/>
            <person name="Ma J."/>
        </authorList>
    </citation>
    <scope>NUCLEOTIDE SEQUENCE [LARGE SCALE GENOMIC DNA]</scope>
    <source>
        <strain evidence="2 3">JCM 14560</strain>
    </source>
</reference>
<proteinExistence type="predicted"/>
<dbReference type="RefSeq" id="WP_344468656.1">
    <property type="nucleotide sequence ID" value="NZ_BAAANT010000045.1"/>
</dbReference>
<feature type="compositionally biased region" description="Polar residues" evidence="1">
    <location>
        <begin position="75"/>
        <end position="84"/>
    </location>
</feature>
<sequence>MTQPHSPQRRQSADGTPPAHYVRPAEQPTAAPVPASYTRWEWFTRFLSGLVADRTHGDSNALVPRGADGRRTAPFSFNGSGKGR</sequence>
<dbReference type="EMBL" id="BAAANT010000045">
    <property type="protein sequence ID" value="GAA2155193.1"/>
    <property type="molecule type" value="Genomic_DNA"/>
</dbReference>
<comment type="caution">
    <text evidence="2">The sequence shown here is derived from an EMBL/GenBank/DDBJ whole genome shotgun (WGS) entry which is preliminary data.</text>
</comment>
<evidence type="ECO:0000256" key="1">
    <source>
        <dbReference type="SAM" id="MobiDB-lite"/>
    </source>
</evidence>
<accession>A0ABN3A6V5</accession>
<evidence type="ECO:0000313" key="2">
    <source>
        <dbReference type="EMBL" id="GAA2155193.1"/>
    </source>
</evidence>
<protein>
    <submittedName>
        <fullName evidence="2">Uncharacterized protein</fullName>
    </submittedName>
</protein>